<accession>A0A067BEL6</accession>
<evidence type="ECO:0000313" key="2">
    <source>
        <dbReference type="Proteomes" id="UP000030745"/>
    </source>
</evidence>
<dbReference type="PANTHER" id="PTHR46586">
    <property type="entry name" value="ANKYRIN REPEAT-CONTAINING PROTEIN"/>
    <property type="match status" value="1"/>
</dbReference>
<evidence type="ECO:0008006" key="3">
    <source>
        <dbReference type="Google" id="ProtNLM"/>
    </source>
</evidence>
<keyword evidence="2" id="KW-1185">Reference proteome</keyword>
<dbReference type="InterPro" id="IPR052050">
    <property type="entry name" value="SecEffector_AnkRepeat"/>
</dbReference>
<dbReference type="KEGG" id="spar:SPRG_17698"/>
<protein>
    <recommendedName>
        <fullName evidence="3">Ankyrin repeat protein</fullName>
    </recommendedName>
</protein>
<sequence>MATVRFLHRHRREGCTRDALTSASRAGHVEIAAFLLLHRGEGSVNEAFVAAIAGGHLKLVHFFWQSHAEQLRSVVAAGHALATALGHSEVASFLAAVAPRRGDEKEQAGR</sequence>
<dbReference type="GeneID" id="24139228"/>
<dbReference type="RefSeq" id="XP_012212474.1">
    <property type="nucleotide sequence ID" value="XM_012357084.1"/>
</dbReference>
<evidence type="ECO:0000313" key="1">
    <source>
        <dbReference type="EMBL" id="KDO16819.1"/>
    </source>
</evidence>
<proteinExistence type="predicted"/>
<name>A0A067BEL6_SAPPC</name>
<dbReference type="PANTHER" id="PTHR46586:SF3">
    <property type="entry name" value="ANKYRIN REPEAT-CONTAINING PROTEIN"/>
    <property type="match status" value="1"/>
</dbReference>
<organism evidence="1 2">
    <name type="scientific">Saprolegnia parasitica (strain CBS 223.65)</name>
    <dbReference type="NCBI Taxonomy" id="695850"/>
    <lineage>
        <taxon>Eukaryota</taxon>
        <taxon>Sar</taxon>
        <taxon>Stramenopiles</taxon>
        <taxon>Oomycota</taxon>
        <taxon>Saprolegniomycetes</taxon>
        <taxon>Saprolegniales</taxon>
        <taxon>Saprolegniaceae</taxon>
        <taxon>Saprolegnia</taxon>
    </lineage>
</organism>
<dbReference type="AlphaFoldDB" id="A0A067BEL6"/>
<dbReference type="Proteomes" id="UP000030745">
    <property type="component" value="Unassembled WGS sequence"/>
</dbReference>
<reference evidence="1 2" key="1">
    <citation type="journal article" date="2013" name="PLoS Genet.">
        <title>Distinctive expansion of potential virulence genes in the genome of the oomycete fish pathogen Saprolegnia parasitica.</title>
        <authorList>
            <person name="Jiang R.H."/>
            <person name="de Bruijn I."/>
            <person name="Haas B.J."/>
            <person name="Belmonte R."/>
            <person name="Lobach L."/>
            <person name="Christie J."/>
            <person name="van den Ackerveken G."/>
            <person name="Bottin A."/>
            <person name="Bulone V."/>
            <person name="Diaz-Moreno S.M."/>
            <person name="Dumas B."/>
            <person name="Fan L."/>
            <person name="Gaulin E."/>
            <person name="Govers F."/>
            <person name="Grenville-Briggs L.J."/>
            <person name="Horner N.R."/>
            <person name="Levin J.Z."/>
            <person name="Mammella M."/>
            <person name="Meijer H.J."/>
            <person name="Morris P."/>
            <person name="Nusbaum C."/>
            <person name="Oome S."/>
            <person name="Phillips A.J."/>
            <person name="van Rooyen D."/>
            <person name="Rzeszutek E."/>
            <person name="Saraiva M."/>
            <person name="Secombes C.J."/>
            <person name="Seidl M.F."/>
            <person name="Snel B."/>
            <person name="Stassen J.H."/>
            <person name="Sykes S."/>
            <person name="Tripathy S."/>
            <person name="van den Berg H."/>
            <person name="Vega-Arreguin J.C."/>
            <person name="Wawra S."/>
            <person name="Young S.K."/>
            <person name="Zeng Q."/>
            <person name="Dieguez-Uribeondo J."/>
            <person name="Russ C."/>
            <person name="Tyler B.M."/>
            <person name="van West P."/>
        </authorList>
    </citation>
    <scope>NUCLEOTIDE SEQUENCE [LARGE SCALE GENOMIC DNA]</scope>
    <source>
        <strain evidence="1 2">CBS 223.65</strain>
    </source>
</reference>
<dbReference type="VEuPathDB" id="FungiDB:SPRG_17698"/>
<dbReference type="EMBL" id="KK583912">
    <property type="protein sequence ID" value="KDO16819.1"/>
    <property type="molecule type" value="Genomic_DNA"/>
</dbReference>
<gene>
    <name evidence="1" type="ORF">SPRG_17698</name>
</gene>